<dbReference type="Pfam" id="PF13581">
    <property type="entry name" value="HATPase_c_2"/>
    <property type="match status" value="1"/>
</dbReference>
<feature type="region of interest" description="Disordered" evidence="4">
    <location>
        <begin position="1"/>
        <end position="21"/>
    </location>
</feature>
<feature type="transmembrane region" description="Helical" evidence="5">
    <location>
        <begin position="45"/>
        <end position="70"/>
    </location>
</feature>
<evidence type="ECO:0000313" key="9">
    <source>
        <dbReference type="Proteomes" id="UP000470875"/>
    </source>
</evidence>
<feature type="transmembrane region" description="Helical" evidence="5">
    <location>
        <begin position="131"/>
        <end position="150"/>
    </location>
</feature>
<evidence type="ECO:0000256" key="4">
    <source>
        <dbReference type="SAM" id="MobiDB-lite"/>
    </source>
</evidence>
<comment type="caution">
    <text evidence="8">The sequence shown here is derived from an EMBL/GenBank/DDBJ whole genome shotgun (WGS) entry which is preliminary data.</text>
</comment>
<evidence type="ECO:0000256" key="5">
    <source>
        <dbReference type="SAM" id="Phobius"/>
    </source>
</evidence>
<feature type="domain" description="Phage shock protein PspC N-terminal" evidence="6">
    <location>
        <begin position="28"/>
        <end position="75"/>
    </location>
</feature>
<accession>A0A6N7VTR7</accession>
<dbReference type="Proteomes" id="UP000470875">
    <property type="component" value="Unassembled WGS sequence"/>
</dbReference>
<feature type="transmembrane region" description="Helical" evidence="5">
    <location>
        <begin position="162"/>
        <end position="181"/>
    </location>
</feature>
<dbReference type="Pfam" id="PF04024">
    <property type="entry name" value="PspC"/>
    <property type="match status" value="1"/>
</dbReference>
<feature type="transmembrane region" description="Helical" evidence="5">
    <location>
        <begin position="193"/>
        <end position="214"/>
    </location>
</feature>
<dbReference type="PANTHER" id="PTHR24421:SF61">
    <property type="entry name" value="OXYGEN SENSOR HISTIDINE KINASE NREB"/>
    <property type="match status" value="1"/>
</dbReference>
<sequence length="418" mass="45032">MKTTPRPGTPRPPLVRARQDTSDMASPWVAGVCSGLSLHLGIPVAWVRGLIVAGTFLFGMGALLYVWLWVTVPQESAVRERVGSLAAPQAKVQKKRSFKTVSGQMVLTGAAFLMVAFAVFTYQWWGPLDGYAVFPVVGVVTGLVMVWTQVPNLAHWKTPKVLSLIGSGTAIVVISAVFLVARNDPTDVLLRGALIGIVVLAGVGLALAPIWLGLLRNLSQSRTREARETERADIAAHLHDSVLQTLTLIRAAADDPARVRSLALTQERELRAWLYTGHADAGESVAQALREQIETVESVYGVEIDVVTVGDRVPGPGDLAAIAAAGEAATNAVRHGEPPVSVYMELTSDELQIFVKDSGLGFDVNEVPEDRHGVKDSIIGRVQRVGGTVRYRTREDDFIGTEVRISVPLNKASEDNND</sequence>
<dbReference type="InterPro" id="IPR003594">
    <property type="entry name" value="HATPase_dom"/>
</dbReference>
<dbReference type="Gene3D" id="3.30.565.10">
    <property type="entry name" value="Histidine kinase-like ATPase, C-terminal domain"/>
    <property type="match status" value="1"/>
</dbReference>
<dbReference type="GO" id="GO:0000160">
    <property type="term" value="P:phosphorelay signal transduction system"/>
    <property type="evidence" value="ECO:0007669"/>
    <property type="project" value="UniProtKB-KW"/>
</dbReference>
<keyword evidence="9" id="KW-1185">Reference proteome</keyword>
<keyword evidence="5" id="KW-0812">Transmembrane</keyword>
<dbReference type="GO" id="GO:0016301">
    <property type="term" value="F:kinase activity"/>
    <property type="evidence" value="ECO:0007669"/>
    <property type="project" value="UniProtKB-KW"/>
</dbReference>
<evidence type="ECO:0000259" key="6">
    <source>
        <dbReference type="Pfam" id="PF04024"/>
    </source>
</evidence>
<dbReference type="InterPro" id="IPR050482">
    <property type="entry name" value="Sensor_HK_TwoCompSys"/>
</dbReference>
<protein>
    <submittedName>
        <fullName evidence="8">PspC domain-containing protein</fullName>
    </submittedName>
</protein>
<dbReference type="InterPro" id="IPR036890">
    <property type="entry name" value="HATPase_C_sf"/>
</dbReference>
<keyword evidence="2" id="KW-0418">Kinase</keyword>
<gene>
    <name evidence="8" type="ORF">FYJ24_10445</name>
</gene>
<proteinExistence type="predicted"/>
<organism evidence="8 9">
    <name type="scientific">Scrofimicrobium canadense</name>
    <dbReference type="NCBI Taxonomy" id="2652290"/>
    <lineage>
        <taxon>Bacteria</taxon>
        <taxon>Bacillati</taxon>
        <taxon>Actinomycetota</taxon>
        <taxon>Actinomycetes</taxon>
        <taxon>Actinomycetales</taxon>
        <taxon>Actinomycetaceae</taxon>
        <taxon>Scrofimicrobium</taxon>
    </lineage>
</organism>
<keyword evidence="5" id="KW-0472">Membrane</keyword>
<reference evidence="8 9" key="1">
    <citation type="submission" date="2019-08" db="EMBL/GenBank/DDBJ databases">
        <title>In-depth cultivation of the pig gut microbiome towards novel bacterial diversity and tailored functional studies.</title>
        <authorList>
            <person name="Wylensek D."/>
            <person name="Hitch T.C.A."/>
            <person name="Clavel T."/>
        </authorList>
    </citation>
    <scope>NUCLEOTIDE SEQUENCE [LARGE SCALE GENOMIC DNA]</scope>
    <source>
        <strain evidence="8 9">WB03_NA08</strain>
    </source>
</reference>
<evidence type="ECO:0000259" key="7">
    <source>
        <dbReference type="Pfam" id="PF13581"/>
    </source>
</evidence>
<dbReference type="RefSeq" id="WP_154546189.1">
    <property type="nucleotide sequence ID" value="NZ_VULO01000013.1"/>
</dbReference>
<dbReference type="SUPFAM" id="SSF55874">
    <property type="entry name" value="ATPase domain of HSP90 chaperone/DNA topoisomerase II/histidine kinase"/>
    <property type="match status" value="1"/>
</dbReference>
<name>A0A6N7VTR7_9ACTO</name>
<keyword evidence="3" id="KW-0902">Two-component regulatory system</keyword>
<dbReference type="PANTHER" id="PTHR24421">
    <property type="entry name" value="NITRATE/NITRITE SENSOR PROTEIN NARX-RELATED"/>
    <property type="match status" value="1"/>
</dbReference>
<keyword evidence="1" id="KW-0808">Transferase</keyword>
<evidence type="ECO:0000256" key="2">
    <source>
        <dbReference type="ARBA" id="ARBA00022777"/>
    </source>
</evidence>
<dbReference type="InterPro" id="IPR007168">
    <property type="entry name" value="Phageshock_PspC_N"/>
</dbReference>
<dbReference type="EMBL" id="VULO01000013">
    <property type="protein sequence ID" value="MSS85169.1"/>
    <property type="molecule type" value="Genomic_DNA"/>
</dbReference>
<evidence type="ECO:0000256" key="1">
    <source>
        <dbReference type="ARBA" id="ARBA00022679"/>
    </source>
</evidence>
<keyword evidence="5" id="KW-1133">Transmembrane helix</keyword>
<evidence type="ECO:0000256" key="3">
    <source>
        <dbReference type="ARBA" id="ARBA00023012"/>
    </source>
</evidence>
<feature type="domain" description="Histidine kinase/HSP90-like ATPase" evidence="7">
    <location>
        <begin position="324"/>
        <end position="372"/>
    </location>
</feature>
<evidence type="ECO:0000313" key="8">
    <source>
        <dbReference type="EMBL" id="MSS85169.1"/>
    </source>
</evidence>
<dbReference type="AlphaFoldDB" id="A0A6N7VTR7"/>
<feature type="transmembrane region" description="Helical" evidence="5">
    <location>
        <begin position="105"/>
        <end position="125"/>
    </location>
</feature>